<gene>
    <name evidence="1" type="ORF">X798_01186</name>
</gene>
<name>A0A238C4D5_9BILA</name>
<proteinExistence type="predicted"/>
<sequence>MKEYKHFRHFGSSQQNEKFKTSFRFIVIDSNIYVHLHSTDHVLYDGIEGKRNSCLKRFAVISILPFPCSNKTDALMKVKCWRNERRPTIISLFYLSWGNEYLNMKISGKHHPLPSKNLEMCSVSWITCVIWEE</sequence>
<dbReference type="Proteomes" id="UP000242913">
    <property type="component" value="Unassembled WGS sequence"/>
</dbReference>
<accession>A0A238C4D5</accession>
<reference evidence="1 2" key="1">
    <citation type="submission" date="2015-12" db="EMBL/GenBank/DDBJ databases">
        <title>Draft genome of the nematode, Onchocerca flexuosa.</title>
        <authorList>
            <person name="Mitreva M."/>
        </authorList>
    </citation>
    <scope>NUCLEOTIDE SEQUENCE [LARGE SCALE GENOMIC DNA]</scope>
    <source>
        <strain evidence="1">Red Deer</strain>
    </source>
</reference>
<organism evidence="1 2">
    <name type="scientific">Onchocerca flexuosa</name>
    <dbReference type="NCBI Taxonomy" id="387005"/>
    <lineage>
        <taxon>Eukaryota</taxon>
        <taxon>Metazoa</taxon>
        <taxon>Ecdysozoa</taxon>
        <taxon>Nematoda</taxon>
        <taxon>Chromadorea</taxon>
        <taxon>Rhabditida</taxon>
        <taxon>Spirurina</taxon>
        <taxon>Spiruromorpha</taxon>
        <taxon>Filarioidea</taxon>
        <taxon>Onchocercidae</taxon>
        <taxon>Onchocerca</taxon>
    </lineage>
</organism>
<dbReference type="AlphaFoldDB" id="A0A238C4D5"/>
<protein>
    <submittedName>
        <fullName evidence="1">Uncharacterized protein</fullName>
    </submittedName>
</protein>
<evidence type="ECO:0000313" key="2">
    <source>
        <dbReference type="Proteomes" id="UP000242913"/>
    </source>
</evidence>
<dbReference type="EMBL" id="KZ269979">
    <property type="protein sequence ID" value="OZC12005.1"/>
    <property type="molecule type" value="Genomic_DNA"/>
</dbReference>
<keyword evidence="2" id="KW-1185">Reference proteome</keyword>
<evidence type="ECO:0000313" key="1">
    <source>
        <dbReference type="EMBL" id="OZC12005.1"/>
    </source>
</evidence>